<dbReference type="Pfam" id="PF00258">
    <property type="entry name" value="Flavodoxin_1"/>
    <property type="match status" value="1"/>
</dbReference>
<dbReference type="NCBIfam" id="NF005989">
    <property type="entry name" value="PRK08105.1"/>
    <property type="match status" value="1"/>
</dbReference>
<dbReference type="SUPFAM" id="SSF52218">
    <property type="entry name" value="Flavoproteins"/>
    <property type="match status" value="1"/>
</dbReference>
<dbReference type="EMBL" id="BAAAEO010000004">
    <property type="protein sequence ID" value="GAA0557360.1"/>
    <property type="molecule type" value="Genomic_DNA"/>
</dbReference>
<dbReference type="Proteomes" id="UP001501169">
    <property type="component" value="Unassembled WGS sequence"/>
</dbReference>
<evidence type="ECO:0000256" key="2">
    <source>
        <dbReference type="ARBA" id="ARBA00022643"/>
    </source>
</evidence>
<protein>
    <submittedName>
        <fullName evidence="4">Flavodoxin</fullName>
    </submittedName>
</protein>
<comment type="caution">
    <text evidence="4">The sequence shown here is derived from an EMBL/GenBank/DDBJ whole genome shotgun (WGS) entry which is preliminary data.</text>
</comment>
<dbReference type="RefSeq" id="WP_134057146.1">
    <property type="nucleotide sequence ID" value="NZ_BAAAEO010000004.1"/>
</dbReference>
<dbReference type="PROSITE" id="PS50902">
    <property type="entry name" value="FLAVODOXIN_LIKE"/>
    <property type="match status" value="1"/>
</dbReference>
<name>A0ABP3NZV7_9GAMM</name>
<sequence>MTKVALIVGTVYGAAEYVGEQAQALLKELGYQTMLFTEAKLDDVLSFNADIWLVISSTTGQGDIPDNLLPFYLDVQNRFPLLTGKQFAVIALGDSSYDTFCGAGEQLHALLLEIQGTELAPMLRIDAGETLEPETIALPWLQQHFTKAN</sequence>
<dbReference type="PANTHER" id="PTHR19384">
    <property type="entry name" value="NITRIC OXIDE SYNTHASE-RELATED"/>
    <property type="match status" value="1"/>
</dbReference>
<keyword evidence="1" id="KW-0285">Flavoprotein</keyword>
<dbReference type="InterPro" id="IPR029039">
    <property type="entry name" value="Flavoprotein-like_sf"/>
</dbReference>
<evidence type="ECO:0000313" key="5">
    <source>
        <dbReference type="Proteomes" id="UP001501169"/>
    </source>
</evidence>
<evidence type="ECO:0000313" key="4">
    <source>
        <dbReference type="EMBL" id="GAA0557360.1"/>
    </source>
</evidence>
<reference evidence="5" key="1">
    <citation type="journal article" date="2019" name="Int. J. Syst. Evol. Microbiol.">
        <title>The Global Catalogue of Microorganisms (GCM) 10K type strain sequencing project: providing services to taxonomists for standard genome sequencing and annotation.</title>
        <authorList>
            <consortium name="The Broad Institute Genomics Platform"/>
            <consortium name="The Broad Institute Genome Sequencing Center for Infectious Disease"/>
            <person name="Wu L."/>
            <person name="Ma J."/>
        </authorList>
    </citation>
    <scope>NUCLEOTIDE SEQUENCE [LARGE SCALE GENOMIC DNA]</scope>
    <source>
        <strain evidence="5">JCM 14331</strain>
    </source>
</reference>
<evidence type="ECO:0000259" key="3">
    <source>
        <dbReference type="PROSITE" id="PS50902"/>
    </source>
</evidence>
<accession>A0ABP3NZV7</accession>
<feature type="domain" description="Flavodoxin-like" evidence="3">
    <location>
        <begin position="4"/>
        <end position="145"/>
    </location>
</feature>
<dbReference type="InterPro" id="IPR008254">
    <property type="entry name" value="Flavodoxin/NO_synth"/>
</dbReference>
<evidence type="ECO:0000256" key="1">
    <source>
        <dbReference type="ARBA" id="ARBA00022630"/>
    </source>
</evidence>
<organism evidence="4 5">
    <name type="scientific">Rheinheimera aquimaris</name>
    <dbReference type="NCBI Taxonomy" id="412437"/>
    <lineage>
        <taxon>Bacteria</taxon>
        <taxon>Pseudomonadati</taxon>
        <taxon>Pseudomonadota</taxon>
        <taxon>Gammaproteobacteria</taxon>
        <taxon>Chromatiales</taxon>
        <taxon>Chromatiaceae</taxon>
        <taxon>Rheinheimera</taxon>
    </lineage>
</organism>
<proteinExistence type="predicted"/>
<dbReference type="Gene3D" id="3.40.50.360">
    <property type="match status" value="1"/>
</dbReference>
<keyword evidence="5" id="KW-1185">Reference proteome</keyword>
<gene>
    <name evidence="4" type="ORF">GCM10009098_26590</name>
</gene>
<keyword evidence="2" id="KW-0288">FMN</keyword>